<organism evidence="2 3">
    <name type="scientific">Petrolisthes cinctipes</name>
    <name type="common">Flat porcelain crab</name>
    <dbReference type="NCBI Taxonomy" id="88211"/>
    <lineage>
        <taxon>Eukaryota</taxon>
        <taxon>Metazoa</taxon>
        <taxon>Ecdysozoa</taxon>
        <taxon>Arthropoda</taxon>
        <taxon>Crustacea</taxon>
        <taxon>Multicrustacea</taxon>
        <taxon>Malacostraca</taxon>
        <taxon>Eumalacostraca</taxon>
        <taxon>Eucarida</taxon>
        <taxon>Decapoda</taxon>
        <taxon>Pleocyemata</taxon>
        <taxon>Anomura</taxon>
        <taxon>Galatheoidea</taxon>
        <taxon>Porcellanidae</taxon>
        <taxon>Petrolisthes</taxon>
    </lineage>
</organism>
<keyword evidence="3" id="KW-1185">Reference proteome</keyword>
<evidence type="ECO:0000313" key="2">
    <source>
        <dbReference type="EMBL" id="KAK3874289.1"/>
    </source>
</evidence>
<proteinExistence type="predicted"/>
<comment type="caution">
    <text evidence="2">The sequence shown here is derived from an EMBL/GenBank/DDBJ whole genome shotgun (WGS) entry which is preliminary data.</text>
</comment>
<feature type="compositionally biased region" description="Low complexity" evidence="1">
    <location>
        <begin position="153"/>
        <end position="165"/>
    </location>
</feature>
<protein>
    <submittedName>
        <fullName evidence="2">Uncharacterized protein</fullName>
    </submittedName>
</protein>
<reference evidence="2" key="1">
    <citation type="submission" date="2023-10" db="EMBL/GenBank/DDBJ databases">
        <title>Genome assemblies of two species of porcelain crab, Petrolisthes cinctipes and Petrolisthes manimaculis (Anomura: Porcellanidae).</title>
        <authorList>
            <person name="Angst P."/>
        </authorList>
    </citation>
    <scope>NUCLEOTIDE SEQUENCE</scope>
    <source>
        <strain evidence="2">PB745_01</strain>
        <tissue evidence="2">Gill</tissue>
    </source>
</reference>
<evidence type="ECO:0000313" key="3">
    <source>
        <dbReference type="Proteomes" id="UP001286313"/>
    </source>
</evidence>
<gene>
    <name evidence="2" type="ORF">Pcinc_020755</name>
</gene>
<feature type="region of interest" description="Disordered" evidence="1">
    <location>
        <begin position="146"/>
        <end position="165"/>
    </location>
</feature>
<evidence type="ECO:0000256" key="1">
    <source>
        <dbReference type="SAM" id="MobiDB-lite"/>
    </source>
</evidence>
<dbReference type="EMBL" id="JAWQEG010002114">
    <property type="protein sequence ID" value="KAK3874289.1"/>
    <property type="molecule type" value="Genomic_DNA"/>
</dbReference>
<feature type="region of interest" description="Disordered" evidence="1">
    <location>
        <begin position="179"/>
        <end position="229"/>
    </location>
</feature>
<name>A0AAE1FHB5_PETCI</name>
<dbReference type="Proteomes" id="UP001286313">
    <property type="component" value="Unassembled WGS sequence"/>
</dbReference>
<feature type="region of interest" description="Disordered" evidence="1">
    <location>
        <begin position="106"/>
        <end position="134"/>
    </location>
</feature>
<feature type="compositionally biased region" description="Low complexity" evidence="1">
    <location>
        <begin position="207"/>
        <end position="226"/>
    </location>
</feature>
<sequence length="254" mass="26667">MVVCPCGVMGPATGGGGTGRIRRAVRTPSCFHSGETVTSQPRDLQEPASVEKLTAATNNTTISTTTSTTTRLTTPAVHIQQHHHNNNKNNKGGVSVGVVGIGGRQQQQQHHQQTAIVGDDLTGKGDPNSSSRTTLALATRESGRYVGTRPLKSNNKSPTPTITTNTTNKQTTVVVPAGGVGSSRGSKHLPAVRTSPAVVSPLDNNKQQTPTSTTTTTPTASQPPTSRLKTPIALPRKVPVTQRINELNVANKKR</sequence>
<accession>A0AAE1FHB5</accession>
<dbReference type="AlphaFoldDB" id="A0AAE1FHB5"/>